<comment type="similarity">
    <text evidence="2">Belongs to the TMEM14 family.</text>
</comment>
<dbReference type="Proteomes" id="UP000789595">
    <property type="component" value="Unassembled WGS sequence"/>
</dbReference>
<name>A0A8J2SBF1_9STRA</name>
<evidence type="ECO:0000313" key="7">
    <source>
        <dbReference type="EMBL" id="CAH0366558.1"/>
    </source>
</evidence>
<organism evidence="7 8">
    <name type="scientific">Pelagomonas calceolata</name>
    <dbReference type="NCBI Taxonomy" id="35677"/>
    <lineage>
        <taxon>Eukaryota</taxon>
        <taxon>Sar</taxon>
        <taxon>Stramenopiles</taxon>
        <taxon>Ochrophyta</taxon>
        <taxon>Pelagophyceae</taxon>
        <taxon>Pelagomonadales</taxon>
        <taxon>Pelagomonadaceae</taxon>
        <taxon>Pelagomonas</taxon>
    </lineage>
</organism>
<dbReference type="AlphaFoldDB" id="A0A8J2SBF1"/>
<protein>
    <submittedName>
        <fullName evidence="7">Uncharacterized protein</fullName>
    </submittedName>
</protein>
<proteinExistence type="inferred from homology"/>
<dbReference type="GO" id="GO:0016020">
    <property type="term" value="C:membrane"/>
    <property type="evidence" value="ECO:0007669"/>
    <property type="project" value="UniProtKB-SubCell"/>
</dbReference>
<evidence type="ECO:0000256" key="4">
    <source>
        <dbReference type="ARBA" id="ARBA00022989"/>
    </source>
</evidence>
<evidence type="ECO:0000256" key="1">
    <source>
        <dbReference type="ARBA" id="ARBA00004370"/>
    </source>
</evidence>
<accession>A0A8J2SBF1</accession>
<keyword evidence="3 6" id="KW-0812">Transmembrane</keyword>
<dbReference type="EMBL" id="CAKKNE010000001">
    <property type="protein sequence ID" value="CAH0366558.1"/>
    <property type="molecule type" value="Genomic_DNA"/>
</dbReference>
<keyword evidence="5 6" id="KW-0472">Membrane</keyword>
<comment type="subcellular location">
    <subcellularLocation>
        <location evidence="1">Membrane</location>
    </subcellularLocation>
</comment>
<gene>
    <name evidence="7" type="ORF">PECAL_1P30560</name>
</gene>
<keyword evidence="8" id="KW-1185">Reference proteome</keyword>
<feature type="transmembrane region" description="Helical" evidence="6">
    <location>
        <begin position="62"/>
        <end position="85"/>
    </location>
</feature>
<evidence type="ECO:0000256" key="3">
    <source>
        <dbReference type="ARBA" id="ARBA00022692"/>
    </source>
</evidence>
<evidence type="ECO:0000256" key="6">
    <source>
        <dbReference type="SAM" id="Phobius"/>
    </source>
</evidence>
<comment type="caution">
    <text evidence="7">The sequence shown here is derived from an EMBL/GenBank/DDBJ whole genome shotgun (WGS) entry which is preliminary data.</text>
</comment>
<reference evidence="7" key="1">
    <citation type="submission" date="2021-11" db="EMBL/GenBank/DDBJ databases">
        <authorList>
            <consortium name="Genoscope - CEA"/>
            <person name="William W."/>
        </authorList>
    </citation>
    <scope>NUCLEOTIDE SEQUENCE</scope>
</reference>
<evidence type="ECO:0000256" key="5">
    <source>
        <dbReference type="ARBA" id="ARBA00023136"/>
    </source>
</evidence>
<sequence length="124" mass="13388">MAVATTMLSYGGFLGACGWYGAHTSGAMHSLYAGVGSGALMILCGANSFGEPKKGDKDYKKWMIAVHLGLMFNALFTVVFCVQYLRSRGDPDKASRAFLFMVMTAGSALSMWTLVKLKPKKKTD</sequence>
<dbReference type="InterPro" id="IPR044890">
    <property type="entry name" value="TMEM14_sf"/>
</dbReference>
<evidence type="ECO:0000313" key="8">
    <source>
        <dbReference type="Proteomes" id="UP000789595"/>
    </source>
</evidence>
<evidence type="ECO:0000256" key="2">
    <source>
        <dbReference type="ARBA" id="ARBA00007590"/>
    </source>
</evidence>
<feature type="transmembrane region" description="Helical" evidence="6">
    <location>
        <begin position="31"/>
        <end position="50"/>
    </location>
</feature>
<dbReference type="Gene3D" id="1.10.10.1740">
    <property type="entry name" value="Transmembrane protein 14-like"/>
    <property type="match status" value="1"/>
</dbReference>
<feature type="transmembrane region" description="Helical" evidence="6">
    <location>
        <begin position="97"/>
        <end position="115"/>
    </location>
</feature>
<dbReference type="Pfam" id="PF03647">
    <property type="entry name" value="Tmemb_14"/>
    <property type="match status" value="1"/>
</dbReference>
<keyword evidence="4 6" id="KW-1133">Transmembrane helix</keyword>
<dbReference type="InterPro" id="IPR005349">
    <property type="entry name" value="TMEM14"/>
</dbReference>